<dbReference type="EMBL" id="JALLPJ020001177">
    <property type="protein sequence ID" value="KAL3774820.1"/>
    <property type="molecule type" value="Genomic_DNA"/>
</dbReference>
<dbReference type="AlphaFoldDB" id="A0ABD3NFM6"/>
<feature type="region of interest" description="Disordered" evidence="1">
    <location>
        <begin position="1"/>
        <end position="97"/>
    </location>
</feature>
<protein>
    <submittedName>
        <fullName evidence="2">Uncharacterized protein</fullName>
    </submittedName>
</protein>
<feature type="compositionally biased region" description="Polar residues" evidence="1">
    <location>
        <begin position="321"/>
        <end position="349"/>
    </location>
</feature>
<proteinExistence type="predicted"/>
<comment type="caution">
    <text evidence="2">The sequence shown here is derived from an EMBL/GenBank/DDBJ whole genome shotgun (WGS) entry which is preliminary data.</text>
</comment>
<organism evidence="2 3">
    <name type="scientific">Cyclotella atomus</name>
    <dbReference type="NCBI Taxonomy" id="382360"/>
    <lineage>
        <taxon>Eukaryota</taxon>
        <taxon>Sar</taxon>
        <taxon>Stramenopiles</taxon>
        <taxon>Ochrophyta</taxon>
        <taxon>Bacillariophyta</taxon>
        <taxon>Coscinodiscophyceae</taxon>
        <taxon>Thalassiosirophycidae</taxon>
        <taxon>Stephanodiscales</taxon>
        <taxon>Stephanodiscaceae</taxon>
        <taxon>Cyclotella</taxon>
    </lineage>
</organism>
<keyword evidence="3" id="KW-1185">Reference proteome</keyword>
<feature type="compositionally biased region" description="Basic and acidic residues" evidence="1">
    <location>
        <begin position="79"/>
        <end position="92"/>
    </location>
</feature>
<sequence>MKKDRHPPDASLFPQSKGQVQYNSAQPGVPGMFARTGPVAQQTNRCSVDSFARPSAASMRDDLAPATSQPRISYASREFLSKKGDSPKKDNPSSDDLDDQIWMAMSELLQHADAEYFLSLMNGTKGTGLSRRPSVEVDGAPLRAQNRQYHTQGTRAVGTASAAHGTGHQAVTFQPARIDANNLKTKRRNLSRTAIYDRDNESVQRRSCLKSILLNKQRDNPTSETATFVTRGSSTASFFGNPLSKLKGYLSTYKHKKASRSSDHHELEPQSIPGTPSDAGGSYISGTRNPKYRQNKRPVNAMAFERRPTEESCPPNDIQRFFNSRKSQPKGTDTPVSDDPQTAAPSRQRYNLGDIARTPKDMIIHTSNNEAIHLASLLKKYEKAFLSILADRSLQPTKTKQRASAHWYTEWEINPTTMELEDSMLFVINGDGATKIVARRHLGKFVRRMSVRDMEKVIEEETEGKESFAAGTDEA</sequence>
<accession>A0ABD3NFM6</accession>
<evidence type="ECO:0000256" key="1">
    <source>
        <dbReference type="SAM" id="MobiDB-lite"/>
    </source>
</evidence>
<gene>
    <name evidence="2" type="ORF">ACHAWO_010354</name>
</gene>
<name>A0ABD3NFM6_9STRA</name>
<feature type="compositionally biased region" description="Polar residues" evidence="1">
    <location>
        <begin position="13"/>
        <end position="26"/>
    </location>
</feature>
<dbReference type="Proteomes" id="UP001530400">
    <property type="component" value="Unassembled WGS sequence"/>
</dbReference>
<feature type="region of interest" description="Disordered" evidence="1">
    <location>
        <begin position="257"/>
        <end position="351"/>
    </location>
</feature>
<evidence type="ECO:0000313" key="2">
    <source>
        <dbReference type="EMBL" id="KAL3774820.1"/>
    </source>
</evidence>
<evidence type="ECO:0000313" key="3">
    <source>
        <dbReference type="Proteomes" id="UP001530400"/>
    </source>
</evidence>
<reference evidence="2 3" key="1">
    <citation type="submission" date="2024-10" db="EMBL/GenBank/DDBJ databases">
        <title>Updated reference genomes for cyclostephanoid diatoms.</title>
        <authorList>
            <person name="Roberts W.R."/>
            <person name="Alverson A.J."/>
        </authorList>
    </citation>
    <scope>NUCLEOTIDE SEQUENCE [LARGE SCALE GENOMIC DNA]</scope>
    <source>
        <strain evidence="2 3">AJA010-31</strain>
    </source>
</reference>